<evidence type="ECO:0000256" key="2">
    <source>
        <dbReference type="ARBA" id="ARBA00023125"/>
    </source>
</evidence>
<dbReference type="InterPro" id="IPR005471">
    <property type="entry name" value="Tscrpt_reg_IclR_N"/>
</dbReference>
<organism evidence="6 7">
    <name type="scientific">Tropicimonas isoalkanivorans</name>
    <dbReference type="NCBI Taxonomy" id="441112"/>
    <lineage>
        <taxon>Bacteria</taxon>
        <taxon>Pseudomonadati</taxon>
        <taxon>Pseudomonadota</taxon>
        <taxon>Alphaproteobacteria</taxon>
        <taxon>Rhodobacterales</taxon>
        <taxon>Roseobacteraceae</taxon>
        <taxon>Tropicimonas</taxon>
    </lineage>
</organism>
<dbReference type="PROSITE" id="PS51077">
    <property type="entry name" value="HTH_ICLR"/>
    <property type="match status" value="1"/>
</dbReference>
<dbReference type="SMART" id="SM00346">
    <property type="entry name" value="HTH_ICLR"/>
    <property type="match status" value="1"/>
</dbReference>
<dbReference type="InterPro" id="IPR050707">
    <property type="entry name" value="HTH_MetabolicPath_Reg"/>
</dbReference>
<dbReference type="GO" id="GO:0003677">
    <property type="term" value="F:DNA binding"/>
    <property type="evidence" value="ECO:0007669"/>
    <property type="project" value="UniProtKB-KW"/>
</dbReference>
<evidence type="ECO:0000256" key="1">
    <source>
        <dbReference type="ARBA" id="ARBA00023015"/>
    </source>
</evidence>
<dbReference type="InterPro" id="IPR036390">
    <property type="entry name" value="WH_DNA-bd_sf"/>
</dbReference>
<keyword evidence="2" id="KW-0238">DNA-binding</keyword>
<dbReference type="PANTHER" id="PTHR30136:SF35">
    <property type="entry name" value="HTH-TYPE TRANSCRIPTIONAL REGULATOR RV1719"/>
    <property type="match status" value="1"/>
</dbReference>
<dbReference type="InterPro" id="IPR014757">
    <property type="entry name" value="Tscrpt_reg_IclR_C"/>
</dbReference>
<evidence type="ECO:0000313" key="6">
    <source>
        <dbReference type="EMBL" id="SFC27789.1"/>
    </source>
</evidence>
<dbReference type="InterPro" id="IPR036388">
    <property type="entry name" value="WH-like_DNA-bd_sf"/>
</dbReference>
<reference evidence="6 7" key="1">
    <citation type="submission" date="2016-10" db="EMBL/GenBank/DDBJ databases">
        <authorList>
            <person name="de Groot N.N."/>
        </authorList>
    </citation>
    <scope>NUCLEOTIDE SEQUENCE [LARGE SCALE GENOMIC DNA]</scope>
    <source>
        <strain evidence="6 7">DSM 19548</strain>
    </source>
</reference>
<feature type="domain" description="HTH iclR-type" evidence="4">
    <location>
        <begin position="8"/>
        <end position="68"/>
    </location>
</feature>
<accession>A0A1I1HUF5</accession>
<evidence type="ECO:0000259" key="5">
    <source>
        <dbReference type="PROSITE" id="PS51078"/>
    </source>
</evidence>
<feature type="domain" description="IclR-ED" evidence="5">
    <location>
        <begin position="69"/>
        <end position="257"/>
    </location>
</feature>
<protein>
    <submittedName>
        <fullName evidence="6">Transcriptional regulator, IclR family</fullName>
    </submittedName>
</protein>
<dbReference type="Gene3D" id="3.30.450.40">
    <property type="match status" value="1"/>
</dbReference>
<dbReference type="Pfam" id="PF01614">
    <property type="entry name" value="IclR_C"/>
    <property type="match status" value="1"/>
</dbReference>
<dbReference type="OrthoDB" id="9807558at2"/>
<dbReference type="SUPFAM" id="SSF46785">
    <property type="entry name" value="Winged helix' DNA-binding domain"/>
    <property type="match status" value="1"/>
</dbReference>
<evidence type="ECO:0000259" key="4">
    <source>
        <dbReference type="PROSITE" id="PS51077"/>
    </source>
</evidence>
<name>A0A1I1HUF5_9RHOB</name>
<proteinExistence type="predicted"/>
<gene>
    <name evidence="6" type="ORF">SAMN04488094_103295</name>
</gene>
<dbReference type="Gene3D" id="1.10.10.10">
    <property type="entry name" value="Winged helix-like DNA-binding domain superfamily/Winged helix DNA-binding domain"/>
    <property type="match status" value="1"/>
</dbReference>
<dbReference type="EMBL" id="FOLG01000003">
    <property type="protein sequence ID" value="SFC27789.1"/>
    <property type="molecule type" value="Genomic_DNA"/>
</dbReference>
<dbReference type="AlphaFoldDB" id="A0A1I1HUF5"/>
<dbReference type="GO" id="GO:0045892">
    <property type="term" value="P:negative regulation of DNA-templated transcription"/>
    <property type="evidence" value="ECO:0007669"/>
    <property type="project" value="TreeGrafter"/>
</dbReference>
<keyword evidence="7" id="KW-1185">Reference proteome</keyword>
<evidence type="ECO:0000256" key="3">
    <source>
        <dbReference type="ARBA" id="ARBA00023163"/>
    </source>
</evidence>
<dbReference type="STRING" id="441112.SAMN04488094_103295"/>
<dbReference type="RefSeq" id="WP_093360258.1">
    <property type="nucleotide sequence ID" value="NZ_FOLG01000003.1"/>
</dbReference>
<dbReference type="SUPFAM" id="SSF55781">
    <property type="entry name" value="GAF domain-like"/>
    <property type="match status" value="1"/>
</dbReference>
<sequence>MTGKPEAPRSIGRLIGTFEIIAVNENGLTLAQLAEKLESPKSSLLTMLRPLVQQDYLSHENGRYFLGPAVFGWASKILANSRSAEVIRDYLARLRDASGETAIFVTLDRNNDVIDYVEVFESTQAIRYCVQAGVTRPLYPSAAGQLMLAFQEPGWQSAYLDRTPLKRVTEATVVDRSRIEARLIEIRRSGISFSVDGAVSGAAGLAAPVFRGGGTLAGCLLLGAPSNRAVRNRAALEKTLGRIVRETSIALGCQDYDTLIREKSAEIEASASR</sequence>
<keyword evidence="3" id="KW-0804">Transcription</keyword>
<dbReference type="InterPro" id="IPR029016">
    <property type="entry name" value="GAF-like_dom_sf"/>
</dbReference>
<evidence type="ECO:0000313" key="7">
    <source>
        <dbReference type="Proteomes" id="UP000198728"/>
    </source>
</evidence>
<keyword evidence="1" id="KW-0805">Transcription regulation</keyword>
<dbReference type="GO" id="GO:0003700">
    <property type="term" value="F:DNA-binding transcription factor activity"/>
    <property type="evidence" value="ECO:0007669"/>
    <property type="project" value="TreeGrafter"/>
</dbReference>
<dbReference type="Proteomes" id="UP000198728">
    <property type="component" value="Unassembled WGS sequence"/>
</dbReference>
<dbReference type="PROSITE" id="PS51078">
    <property type="entry name" value="ICLR_ED"/>
    <property type="match status" value="1"/>
</dbReference>
<dbReference type="PANTHER" id="PTHR30136">
    <property type="entry name" value="HELIX-TURN-HELIX TRANSCRIPTIONAL REGULATOR, ICLR FAMILY"/>
    <property type="match status" value="1"/>
</dbReference>